<evidence type="ECO:0000256" key="3">
    <source>
        <dbReference type="SAM" id="SignalP"/>
    </source>
</evidence>
<dbReference type="EMBL" id="CP060035">
    <property type="protein sequence ID" value="QOT71945.1"/>
    <property type="molecule type" value="Genomic_DNA"/>
</dbReference>
<reference evidence="7" key="9">
    <citation type="submission" date="2024-05" db="EMBL/GenBank/DDBJ databases">
        <authorList>
            <person name="Sun Q."/>
            <person name="Sedlacek I."/>
        </authorList>
    </citation>
    <scope>NUCLEOTIDE SEQUENCE</scope>
    <source>
        <strain evidence="7">CCM 7327</strain>
    </source>
</reference>
<accession>A0A292ZJ48</accession>
<sequence>MKGFTVHTRAARPHTLSALAAKPLLGPAIALGLAVAAAAAPTTALNAAPASMQDNAILLSVGGSKVINLPAKMSDVVIGDPDVVDVHVRSQNQLYLIAKKAGETTVFATATNGKVLFSGTVRVGNNLTSIDDMLKLAMPNADIAVNKMNGMVLLTGTIAAPEDAAEAERLTQAFVGKEVTVVSRLRTATPLQVNLQVKIAEVSKDVGHKIGISLASRDPGLGKVVGNIGGGIRNPLTFNADGGGTFNNLYDGSYTLGGVARILGMDIGAALDLAESSGLATTLAQPNLTSLSGETASFLAGGEYPYTISNGTQGNSIEFKQYGVQLAFTPTVLADGRISLRVRPTVSSLDFSVDSSVPALKSRTAETTVELGSGQAFMIAGLLSSETANNINKVPGLGNLPILGSLFKSRSFQRNETELVILVTPYLVKPMNASDVRLPTDGFRNANEGQGLFLQQMHDGVSGARSPMPSRAPGAPAPAPGPQSSAALPPVASRDTGKRSKDAAPGFSF</sequence>
<protein>
    <submittedName>
        <fullName evidence="8">Type II and III secretion system protein family protein</fullName>
    </submittedName>
    <submittedName>
        <fullName evidence="6">Type II/IV secretion system secretin RcpA</fullName>
    </submittedName>
</protein>
<evidence type="ECO:0000256" key="1">
    <source>
        <dbReference type="RuleBase" id="RU004003"/>
    </source>
</evidence>
<dbReference type="RefSeq" id="WP_044661774.1">
    <property type="nucleotide sequence ID" value="NZ_BEWI01000032.1"/>
</dbReference>
<reference evidence="11" key="6">
    <citation type="journal article" date="2019" name="Int. J. Syst. Evol. Microbiol.">
        <title>The Global Catalogue of Microorganisms (GCM) 10K type strain sequencing project: providing services to taxonomists for standard genome sequencing and annotation.</title>
        <authorList>
            <consortium name="The Broad Institute Genomics Platform"/>
            <consortium name="The Broad Institute Genome Sequencing Center for Infectious Disease"/>
            <person name="Wu L."/>
            <person name="Ma J."/>
        </authorList>
    </citation>
    <scope>NUCLEOTIDE SEQUENCE [LARGE SCALE GENOMIC DNA]</scope>
    <source>
        <strain evidence="11">CCM 7327</strain>
    </source>
</reference>
<dbReference type="GO" id="GO:0015627">
    <property type="term" value="C:type II protein secretion system complex"/>
    <property type="evidence" value="ECO:0007669"/>
    <property type="project" value="TreeGrafter"/>
</dbReference>
<feature type="signal peptide" evidence="3">
    <location>
        <begin position="1"/>
        <end position="39"/>
    </location>
</feature>
<evidence type="ECO:0000313" key="6">
    <source>
        <dbReference type="EMBL" id="GAY23098.1"/>
    </source>
</evidence>
<reference evidence="6 9" key="1">
    <citation type="journal article" date="2013" name="Biodegradation">
        <title>Occurrence of 4-tert-butylphenol (4-t-BP) biodegradation in an aquatic sample caused by the presence of Spirodela polyrrhiza and isolation of a 4-t-BP-utilizing bacterium.</title>
        <authorList>
            <person name="Ogata Y."/>
            <person name="Toyama T."/>
            <person name="Yu N."/>
            <person name="Wang X."/>
            <person name="Sei K."/>
            <person name="Ike M."/>
        </authorList>
    </citation>
    <scope>NUCLEOTIDE SEQUENCE [LARGE SCALE GENOMIC DNA]</scope>
    <source>
        <strain evidence="6 9">OMI</strain>
    </source>
</reference>
<evidence type="ECO:0000313" key="10">
    <source>
        <dbReference type="Proteomes" id="UP000593663"/>
    </source>
</evidence>
<keyword evidence="11" id="KW-1185">Reference proteome</keyword>
<comment type="similarity">
    <text evidence="1">Belongs to the bacterial secretin family.</text>
</comment>
<name>A0A292ZJ48_SPHSA</name>
<evidence type="ECO:0000313" key="11">
    <source>
        <dbReference type="Proteomes" id="UP000628109"/>
    </source>
</evidence>
<reference evidence="6" key="4">
    <citation type="submission" date="2017-10" db="EMBL/GenBank/DDBJ databases">
        <title>Bioaugmenting a lab-scale membrane bioreactor with Sphingobium fuliginis OMI to degrade 4-tert-butylphenol.</title>
        <authorList>
            <person name="Takada K."/>
            <person name="Shiba T."/>
            <person name="Soda S."/>
            <person name="Inoue D."/>
            <person name="Miyake M."/>
            <person name="Eguchi M."/>
            <person name="Ike M."/>
        </authorList>
    </citation>
    <scope>NUCLEOTIDE SEQUENCE</scope>
    <source>
        <strain evidence="6">OMI</strain>
    </source>
</reference>
<dbReference type="InterPro" id="IPR001775">
    <property type="entry name" value="GspD/PilQ"/>
</dbReference>
<reference evidence="7" key="3">
    <citation type="journal article" date="2014" name="Int. J. Syst. Evol. Microbiol.">
        <title>Complete genome of a new Firmicutes species belonging to the dominant human colonic microbiota ('Ruminococcus bicirculans') reveals two chromosomes and a selective capacity to utilize plant glucans.</title>
        <authorList>
            <consortium name="NISC Comparative Sequencing Program"/>
            <person name="Wegmann U."/>
            <person name="Louis P."/>
            <person name="Goesmann A."/>
            <person name="Henrissat B."/>
            <person name="Duncan S.H."/>
            <person name="Flint H.J."/>
        </authorList>
    </citation>
    <scope>NUCLEOTIDE SEQUENCE</scope>
    <source>
        <strain evidence="7">CCM 7327</strain>
    </source>
</reference>
<feature type="domain" description="Pilus formation protein N-terminal" evidence="5">
    <location>
        <begin position="55"/>
        <end position="123"/>
    </location>
</feature>
<reference evidence="6 9" key="2">
    <citation type="journal article" date="2013" name="Environ. Sci. Technol.">
        <title>The 4-tert-butylphenol-utilizing bacterium Sphingobium fuliginis OMI can degrade bisphenols via phenolic ring hydroxylation and meta-cleavage pathway.</title>
        <authorList>
            <person name="Ogata Y."/>
            <person name="Goda S."/>
            <person name="Toyama T."/>
            <person name="Sei K."/>
            <person name="Ike M."/>
        </authorList>
    </citation>
    <scope>NUCLEOTIDE SEQUENCE [LARGE SCALE GENOMIC DNA]</scope>
    <source>
        <strain evidence="6 9">OMI</strain>
    </source>
</reference>
<dbReference type="PANTHER" id="PTHR30332">
    <property type="entry name" value="PROBABLE GENERAL SECRETION PATHWAY PROTEIN D"/>
    <property type="match status" value="1"/>
</dbReference>
<dbReference type="Pfam" id="PF00263">
    <property type="entry name" value="Secretin"/>
    <property type="match status" value="1"/>
</dbReference>
<dbReference type="InterPro" id="IPR050810">
    <property type="entry name" value="Bact_Secretion_Sys_Channel"/>
</dbReference>
<dbReference type="Proteomes" id="UP000628109">
    <property type="component" value="Unassembled WGS sequence"/>
</dbReference>
<feature type="domain" description="Type II/III secretion system secretin-like" evidence="4">
    <location>
        <begin position="274"/>
        <end position="429"/>
    </location>
</feature>
<dbReference type="Proteomes" id="UP000593663">
    <property type="component" value="Chromosome 1"/>
</dbReference>
<feature type="region of interest" description="Disordered" evidence="2">
    <location>
        <begin position="460"/>
        <end position="509"/>
    </location>
</feature>
<keyword evidence="3" id="KW-0732">Signal</keyword>
<evidence type="ECO:0000259" key="5">
    <source>
        <dbReference type="Pfam" id="PF13629"/>
    </source>
</evidence>
<dbReference type="PANTHER" id="PTHR30332:SF17">
    <property type="entry name" value="TYPE IV PILIATION SYSTEM PROTEIN DR_0774-RELATED"/>
    <property type="match status" value="1"/>
</dbReference>
<dbReference type="Pfam" id="PF13629">
    <property type="entry name" value="T2SS-T3SS_pil_N"/>
    <property type="match status" value="1"/>
</dbReference>
<dbReference type="KEGG" id="sbar:H5V43_01850"/>
<feature type="chain" id="PRO_5044572713" evidence="3">
    <location>
        <begin position="40"/>
        <end position="509"/>
    </location>
</feature>
<organism evidence="6 9">
    <name type="scientific">Sphingobium fuliginis (strain ATCC 27551)</name>
    <dbReference type="NCBI Taxonomy" id="336203"/>
    <lineage>
        <taxon>Bacteria</taxon>
        <taxon>Pseudomonadati</taxon>
        <taxon>Pseudomonadota</taxon>
        <taxon>Alphaproteobacteria</taxon>
        <taxon>Sphingomonadales</taxon>
        <taxon>Sphingomonadaceae</taxon>
        <taxon>Sphingobium</taxon>
    </lineage>
</organism>
<evidence type="ECO:0000256" key="2">
    <source>
        <dbReference type="SAM" id="MobiDB-lite"/>
    </source>
</evidence>
<dbReference type="PRINTS" id="PR00811">
    <property type="entry name" value="BCTERIALGSPD"/>
</dbReference>
<dbReference type="Proteomes" id="UP000221538">
    <property type="component" value="Unassembled WGS sequence"/>
</dbReference>
<dbReference type="EMBL" id="BEWI01000032">
    <property type="protein sequence ID" value="GAY23098.1"/>
    <property type="molecule type" value="Genomic_DNA"/>
</dbReference>
<reference evidence="8" key="8">
    <citation type="journal article" date="2021" name="Microbiol. Resour. Announc.">
        <title>Complete Genome Sequence of Sphingobium barthaii KK22, a High-Molecular-Weight Polycyclic Aromatic Hydrocarbon-Degrading Soil Bacterium.</title>
        <authorList>
            <person name="Mori J.F."/>
            <person name="Kanaly R.A."/>
        </authorList>
    </citation>
    <scope>NUCLEOTIDE SEQUENCE</scope>
    <source>
        <strain evidence="8">KK22</strain>
    </source>
</reference>
<evidence type="ECO:0000313" key="8">
    <source>
        <dbReference type="EMBL" id="QOT71945.1"/>
    </source>
</evidence>
<dbReference type="InterPro" id="IPR004846">
    <property type="entry name" value="T2SS/T3SS_dom"/>
</dbReference>
<evidence type="ECO:0000259" key="4">
    <source>
        <dbReference type="Pfam" id="PF00263"/>
    </source>
</evidence>
<reference evidence="10" key="7">
    <citation type="submission" date="2020-08" db="EMBL/GenBank/DDBJ databases">
        <title>Complete genome sequence of Sphingobium barthaii strain KK22, a high-molecular-weight polycyclic aromatic hydrocarbon-degrading soil bacterium.</title>
        <authorList>
            <person name="Mori J.F."/>
            <person name="Kanaly R.A."/>
        </authorList>
    </citation>
    <scope>NUCLEOTIDE SEQUENCE [LARGE SCALE GENOMIC DNA]</scope>
    <source>
        <strain evidence="10">KK22</strain>
    </source>
</reference>
<proteinExistence type="inferred from homology"/>
<dbReference type="AlphaFoldDB" id="A0A292ZJ48"/>
<dbReference type="GO" id="GO:0009306">
    <property type="term" value="P:protein secretion"/>
    <property type="evidence" value="ECO:0007669"/>
    <property type="project" value="InterPro"/>
</dbReference>
<dbReference type="InterPro" id="IPR032789">
    <property type="entry name" value="T2SS-T3SS_pil_N"/>
</dbReference>
<feature type="compositionally biased region" description="Low complexity" evidence="2">
    <location>
        <begin position="464"/>
        <end position="474"/>
    </location>
</feature>
<evidence type="ECO:0000313" key="9">
    <source>
        <dbReference type="Proteomes" id="UP000221538"/>
    </source>
</evidence>
<dbReference type="EMBL" id="BMDU01000002">
    <property type="protein sequence ID" value="GFZ83757.1"/>
    <property type="molecule type" value="Genomic_DNA"/>
</dbReference>
<reference evidence="6" key="5">
    <citation type="submission" date="2017-10" db="EMBL/GenBank/DDBJ databases">
        <authorList>
            <person name="Banno H."/>
            <person name="Chua N.-H."/>
        </authorList>
    </citation>
    <scope>NUCLEOTIDE SEQUENCE</scope>
    <source>
        <strain evidence="6">OMI</strain>
    </source>
</reference>
<evidence type="ECO:0000313" key="7">
    <source>
        <dbReference type="EMBL" id="GFZ83757.1"/>
    </source>
</evidence>
<gene>
    <name evidence="7" type="ORF">GCM10019071_10460</name>
    <name evidence="8" type="ORF">H5V43_01850</name>
    <name evidence="6" type="ORF">SFOMI_3662</name>
</gene>